<dbReference type="AlphaFoldDB" id="A0A2Z6R9A0"/>
<protein>
    <recommendedName>
        <fullName evidence="4">DUF262 domain-containing protein</fullName>
    </recommendedName>
</protein>
<gene>
    <name evidence="2" type="ORF">RclHR1_03370014</name>
</gene>
<feature type="transmembrane region" description="Helical" evidence="1">
    <location>
        <begin position="21"/>
        <end position="43"/>
    </location>
</feature>
<comment type="caution">
    <text evidence="2">The sequence shown here is derived from an EMBL/GenBank/DDBJ whole genome shotgun (WGS) entry which is preliminary data.</text>
</comment>
<dbReference type="EMBL" id="BEXD01002635">
    <property type="protein sequence ID" value="GBB98947.1"/>
    <property type="molecule type" value="Genomic_DNA"/>
</dbReference>
<keyword evidence="3" id="KW-1185">Reference proteome</keyword>
<evidence type="ECO:0000256" key="1">
    <source>
        <dbReference type="SAM" id="Phobius"/>
    </source>
</evidence>
<dbReference type="Proteomes" id="UP000247702">
    <property type="component" value="Unassembled WGS sequence"/>
</dbReference>
<keyword evidence="1" id="KW-0812">Transmembrane</keyword>
<evidence type="ECO:0008006" key="4">
    <source>
        <dbReference type="Google" id="ProtNLM"/>
    </source>
</evidence>
<keyword evidence="1" id="KW-1133">Transmembrane helix</keyword>
<organism evidence="2 3">
    <name type="scientific">Rhizophagus clarus</name>
    <dbReference type="NCBI Taxonomy" id="94130"/>
    <lineage>
        <taxon>Eukaryota</taxon>
        <taxon>Fungi</taxon>
        <taxon>Fungi incertae sedis</taxon>
        <taxon>Mucoromycota</taxon>
        <taxon>Glomeromycotina</taxon>
        <taxon>Glomeromycetes</taxon>
        <taxon>Glomerales</taxon>
        <taxon>Glomeraceae</taxon>
        <taxon>Rhizophagus</taxon>
    </lineage>
</organism>
<name>A0A2Z6R9A0_9GLOM</name>
<reference evidence="2 3" key="1">
    <citation type="submission" date="2017-11" db="EMBL/GenBank/DDBJ databases">
        <title>The genome of Rhizophagus clarus HR1 reveals common genetic basis of auxotrophy among arbuscular mycorrhizal fungi.</title>
        <authorList>
            <person name="Kobayashi Y."/>
        </authorList>
    </citation>
    <scope>NUCLEOTIDE SEQUENCE [LARGE SCALE GENOMIC DNA]</scope>
    <source>
        <strain evidence="2 3">HR1</strain>
    </source>
</reference>
<evidence type="ECO:0000313" key="2">
    <source>
        <dbReference type="EMBL" id="GBB98947.1"/>
    </source>
</evidence>
<sequence length="341" mass="41118">MAFLFLIRASKEMKFGEVTTAGFFFDLRKILIIYYLPIFLIILEREQSFLIDTIIEKYYIPPLIFSVHKQNNNLVRVCIDGKQRLIAIKKFMNNEIAHINPRTGVKTFYKLPSDDCNQFLDDYNRLKFDYSELECVEYYDLTLEEEHEIFKRIQLGRKLTIAEKLQTITTPMADFIYELISLYPEICSMMSHSKSRPFRLFAHVIFLLENEPTKFWISQVIINEYINQSQPIIFRNDFKQSYIKLFNKFTNLIELNENSDLLDKITPTEFIFICWLLKKYNSFTEDEYSYWIDKMKRHTRKKFNHDIRLTPRVYNTLRKFILNINYKNGEDCKHEEDVDDE</sequence>
<proteinExistence type="predicted"/>
<dbReference type="PANTHER" id="PTHR39639:SF1">
    <property type="entry name" value="DUF262 DOMAIN-CONTAINING PROTEIN"/>
    <property type="match status" value="1"/>
</dbReference>
<evidence type="ECO:0000313" key="3">
    <source>
        <dbReference type="Proteomes" id="UP000247702"/>
    </source>
</evidence>
<dbReference type="PANTHER" id="PTHR39639">
    <property type="entry name" value="CHROMOSOME 16, WHOLE GENOME SHOTGUN SEQUENCE"/>
    <property type="match status" value="1"/>
</dbReference>
<dbReference type="STRING" id="94130.A0A2Z6R9A0"/>
<accession>A0A2Z6R9A0</accession>
<keyword evidence="1" id="KW-0472">Membrane</keyword>